<dbReference type="GO" id="GO:0017148">
    <property type="term" value="P:negative regulation of translation"/>
    <property type="evidence" value="ECO:0007669"/>
    <property type="project" value="InterPro"/>
</dbReference>
<dbReference type="HOGENOM" id="CLU_161157_1_0_5"/>
<dbReference type="InterPro" id="IPR031451">
    <property type="entry name" value="MqsR_toxin"/>
</dbReference>
<protein>
    <recommendedName>
        <fullName evidence="3">Type II toxin-antitoxin system MqsR family toxin</fullName>
    </recommendedName>
</protein>
<dbReference type="Pfam" id="PF15723">
    <property type="entry name" value="MqsR_toxin"/>
    <property type="match status" value="1"/>
</dbReference>
<name>G7Z3P9_AZOL4</name>
<dbReference type="GO" id="GO:0044010">
    <property type="term" value="P:single-species biofilm formation"/>
    <property type="evidence" value="ECO:0007669"/>
    <property type="project" value="InterPro"/>
</dbReference>
<evidence type="ECO:0000313" key="2">
    <source>
        <dbReference type="Proteomes" id="UP000005667"/>
    </source>
</evidence>
<organism evidence="1 2">
    <name type="scientific">Azospirillum lipoferum (strain 4B)</name>
    <dbReference type="NCBI Taxonomy" id="862719"/>
    <lineage>
        <taxon>Bacteria</taxon>
        <taxon>Pseudomonadati</taxon>
        <taxon>Pseudomonadota</taxon>
        <taxon>Alphaproteobacteria</taxon>
        <taxon>Rhodospirillales</taxon>
        <taxon>Azospirillaceae</taxon>
        <taxon>Azospirillum</taxon>
    </lineage>
</organism>
<dbReference type="STRING" id="862719.AZOLI_2866"/>
<evidence type="ECO:0008006" key="3">
    <source>
        <dbReference type="Google" id="ProtNLM"/>
    </source>
</evidence>
<dbReference type="AlphaFoldDB" id="G7Z3P9"/>
<dbReference type="KEGG" id="ali:AZOLI_2866"/>
<proteinExistence type="predicted"/>
<dbReference type="CDD" id="cd12869">
    <property type="entry name" value="MqsR"/>
    <property type="match status" value="1"/>
</dbReference>
<sequence>MFLIEGCPSSWHVGDMSTKRKPTYALASFQAVVAHEIKSQGDNGVITGSAIKGARSIGLGIAQMGNVIASLTARHFNHSVTTIGNSKEWQDVYYFPYEDNLTIYIKFRADAVCEFRLLSFKEKDEGS</sequence>
<gene>
    <name evidence="1" type="ordered locus">AZOLI_2866</name>
</gene>
<keyword evidence="2" id="KW-1185">Reference proteome</keyword>
<accession>G7Z3P9</accession>
<reference evidence="2" key="1">
    <citation type="journal article" date="2011" name="PLoS Genet.">
        <title>Azospirillum genomes reveal transition of bacteria from aquatic to terrestrial environments.</title>
        <authorList>
            <person name="Wisniewski-Dye F."/>
            <person name="Borziak K."/>
            <person name="Khalsa-Moyers G."/>
            <person name="Alexandre G."/>
            <person name="Sukharnikov L.O."/>
            <person name="Wuichet K."/>
            <person name="Hurst G.B."/>
            <person name="McDonald W.H."/>
            <person name="Robertson J.S."/>
            <person name="Barbe V."/>
            <person name="Calteau A."/>
            <person name="Rouy Z."/>
            <person name="Mangenot S."/>
            <person name="Prigent-Combaret C."/>
            <person name="Normand P."/>
            <person name="Boyer M."/>
            <person name="Siguier P."/>
            <person name="Dessaux Y."/>
            <person name="Elmerich C."/>
            <person name="Condemine G."/>
            <person name="Krishnen G."/>
            <person name="Kennedy I."/>
            <person name="Paterson A.H."/>
            <person name="Gonzalez V."/>
            <person name="Mavingui P."/>
            <person name="Zhulin I.B."/>
        </authorList>
    </citation>
    <scope>NUCLEOTIDE SEQUENCE [LARGE SCALE GENOMIC DNA]</scope>
    <source>
        <strain evidence="2">4B</strain>
    </source>
</reference>
<evidence type="ECO:0000313" key="1">
    <source>
        <dbReference type="EMBL" id="CBS88048.1"/>
    </source>
</evidence>
<dbReference type="Gene3D" id="3.30.2310.40">
    <property type="match status" value="1"/>
</dbReference>
<dbReference type="EMBL" id="FQ311868">
    <property type="protein sequence ID" value="CBS88048.1"/>
    <property type="molecule type" value="Genomic_DNA"/>
</dbReference>
<dbReference type="InterPro" id="IPR038493">
    <property type="entry name" value="MqsR_sf"/>
</dbReference>
<dbReference type="GO" id="GO:0009372">
    <property type="term" value="P:quorum sensing"/>
    <property type="evidence" value="ECO:0007669"/>
    <property type="project" value="InterPro"/>
</dbReference>
<dbReference type="Proteomes" id="UP000005667">
    <property type="component" value="Chromosome"/>
</dbReference>